<dbReference type="AlphaFoldDB" id="A0A2K5IPH3"/>
<dbReference type="InterPro" id="IPR050846">
    <property type="entry name" value="TLCD"/>
</dbReference>
<evidence type="ECO:0000256" key="2">
    <source>
        <dbReference type="ARBA" id="ARBA00022692"/>
    </source>
</evidence>
<dbReference type="GO" id="GO:0005783">
    <property type="term" value="C:endoplasmic reticulum"/>
    <property type="evidence" value="ECO:0007669"/>
    <property type="project" value="TreeGrafter"/>
</dbReference>
<protein>
    <recommendedName>
        <fullName evidence="7">TLC domain-containing protein</fullName>
    </recommendedName>
</protein>
<feature type="domain" description="TLC" evidence="7">
    <location>
        <begin position="14"/>
        <end position="225"/>
    </location>
</feature>
<proteinExistence type="predicted"/>
<dbReference type="GO" id="GO:0055088">
    <property type="term" value="P:lipid homeostasis"/>
    <property type="evidence" value="ECO:0007669"/>
    <property type="project" value="TreeGrafter"/>
</dbReference>
<name>A0A2K5IPH3_COLAP</name>
<dbReference type="Pfam" id="PF03798">
    <property type="entry name" value="TRAM_LAG1_CLN8"/>
    <property type="match status" value="1"/>
</dbReference>
<dbReference type="STRING" id="336983.ENSCANP00000018480"/>
<dbReference type="Proteomes" id="UP000233080">
    <property type="component" value="Unassembled WGS sequence"/>
</dbReference>
<accession>A0A2K5IPH3</accession>
<feature type="transmembrane region" description="Helical" evidence="6">
    <location>
        <begin position="71"/>
        <end position="89"/>
    </location>
</feature>
<reference evidence="8" key="1">
    <citation type="submission" date="2025-08" db="UniProtKB">
        <authorList>
            <consortium name="Ensembl"/>
        </authorList>
    </citation>
    <scope>IDENTIFICATION</scope>
</reference>
<evidence type="ECO:0000256" key="4">
    <source>
        <dbReference type="ARBA" id="ARBA00023136"/>
    </source>
</evidence>
<evidence type="ECO:0000313" key="9">
    <source>
        <dbReference type="Proteomes" id="UP000233080"/>
    </source>
</evidence>
<keyword evidence="9" id="KW-1185">Reference proteome</keyword>
<reference evidence="8" key="2">
    <citation type="submission" date="2025-09" db="UniProtKB">
        <authorList>
            <consortium name="Ensembl"/>
        </authorList>
    </citation>
    <scope>IDENTIFICATION</scope>
</reference>
<dbReference type="PROSITE" id="PS50922">
    <property type="entry name" value="TLC"/>
    <property type="match status" value="1"/>
</dbReference>
<evidence type="ECO:0000256" key="5">
    <source>
        <dbReference type="PROSITE-ProRule" id="PRU00205"/>
    </source>
</evidence>
<dbReference type="GO" id="GO:0016020">
    <property type="term" value="C:membrane"/>
    <property type="evidence" value="ECO:0007669"/>
    <property type="project" value="UniProtKB-SubCell"/>
</dbReference>
<dbReference type="SMART" id="SM00724">
    <property type="entry name" value="TLC"/>
    <property type="match status" value="1"/>
</dbReference>
<keyword evidence="3 6" id="KW-1133">Transmembrane helix</keyword>
<feature type="transmembrane region" description="Helical" evidence="6">
    <location>
        <begin position="21"/>
        <end position="41"/>
    </location>
</feature>
<comment type="subcellular location">
    <subcellularLocation>
        <location evidence="1">Membrane</location>
        <topology evidence="1">Multi-pass membrane protein</topology>
    </subcellularLocation>
</comment>
<organism evidence="8 9">
    <name type="scientific">Colobus angolensis palliatus</name>
    <name type="common">Peters' Angolan colobus</name>
    <dbReference type="NCBI Taxonomy" id="336983"/>
    <lineage>
        <taxon>Eukaryota</taxon>
        <taxon>Metazoa</taxon>
        <taxon>Chordata</taxon>
        <taxon>Craniata</taxon>
        <taxon>Vertebrata</taxon>
        <taxon>Euteleostomi</taxon>
        <taxon>Mammalia</taxon>
        <taxon>Eutheria</taxon>
        <taxon>Euarchontoglires</taxon>
        <taxon>Primates</taxon>
        <taxon>Haplorrhini</taxon>
        <taxon>Catarrhini</taxon>
        <taxon>Cercopithecidae</taxon>
        <taxon>Colobinae</taxon>
        <taxon>Colobus</taxon>
    </lineage>
</organism>
<evidence type="ECO:0000256" key="3">
    <source>
        <dbReference type="ARBA" id="ARBA00022989"/>
    </source>
</evidence>
<dbReference type="Ensembl" id="ENSCANT00000041436.1">
    <property type="protein sequence ID" value="ENSCANP00000018480.1"/>
    <property type="gene ID" value="ENSCANG00000032694.1"/>
</dbReference>
<keyword evidence="2 5" id="KW-0812">Transmembrane</keyword>
<keyword evidence="4 5" id="KW-0472">Membrane</keyword>
<dbReference type="OMA" id="SIFACKM"/>
<dbReference type="PANTHER" id="PTHR13439:SF1">
    <property type="entry name" value="TLC DOMAIN-CONTAINING PROTEIN 4"/>
    <property type="match status" value="1"/>
</dbReference>
<feature type="transmembrane region" description="Helical" evidence="6">
    <location>
        <begin position="192"/>
        <end position="214"/>
    </location>
</feature>
<evidence type="ECO:0000256" key="6">
    <source>
        <dbReference type="SAM" id="Phobius"/>
    </source>
</evidence>
<sequence>KVGKGGCILSKVCINVLKFSLQVVSTCHSLVVGIFGLYIFLFDEPTKTDPLCWQEKEFNTLKKTVQLSSYLIPYSLVFLTDLSIMILYWKVIGDKFFIIHHCASLYAYYLVLKNGVLVYIGNYRLLAELSSPFVNQRWFFEALKYPKFSKAIVINGILMTVVFFIVRIASMLPHYGFMYSVYGTEPYKRLGVLIQLSWVISCVVLDVMNVMWMIKISKGCIKVISHIKQEKAKNSLQNGKLD</sequence>
<evidence type="ECO:0000256" key="1">
    <source>
        <dbReference type="ARBA" id="ARBA00004141"/>
    </source>
</evidence>
<evidence type="ECO:0000259" key="7">
    <source>
        <dbReference type="PROSITE" id="PS50922"/>
    </source>
</evidence>
<dbReference type="PANTHER" id="PTHR13439">
    <property type="entry name" value="CT120 PROTEIN"/>
    <property type="match status" value="1"/>
</dbReference>
<feature type="transmembrane region" description="Helical" evidence="6">
    <location>
        <begin position="152"/>
        <end position="172"/>
    </location>
</feature>
<evidence type="ECO:0000313" key="8">
    <source>
        <dbReference type="Ensembl" id="ENSCANP00000018480.1"/>
    </source>
</evidence>
<dbReference type="InterPro" id="IPR006634">
    <property type="entry name" value="TLC-dom"/>
</dbReference>